<proteinExistence type="predicted"/>
<gene>
    <name evidence="1" type="ORF">C2845_PM03G01560</name>
</gene>
<dbReference type="AlphaFoldDB" id="A0A3L6T3V4"/>
<organism evidence="1 2">
    <name type="scientific">Panicum miliaceum</name>
    <name type="common">Proso millet</name>
    <name type="synonym">Broomcorn millet</name>
    <dbReference type="NCBI Taxonomy" id="4540"/>
    <lineage>
        <taxon>Eukaryota</taxon>
        <taxon>Viridiplantae</taxon>
        <taxon>Streptophyta</taxon>
        <taxon>Embryophyta</taxon>
        <taxon>Tracheophyta</taxon>
        <taxon>Spermatophyta</taxon>
        <taxon>Magnoliopsida</taxon>
        <taxon>Liliopsida</taxon>
        <taxon>Poales</taxon>
        <taxon>Poaceae</taxon>
        <taxon>PACMAD clade</taxon>
        <taxon>Panicoideae</taxon>
        <taxon>Panicodae</taxon>
        <taxon>Paniceae</taxon>
        <taxon>Panicinae</taxon>
        <taxon>Panicum</taxon>
        <taxon>Panicum sect. Panicum</taxon>
    </lineage>
</organism>
<dbReference type="Proteomes" id="UP000275267">
    <property type="component" value="Unassembled WGS sequence"/>
</dbReference>
<protein>
    <submittedName>
        <fullName evidence="1">Uncharacterized protein</fullName>
    </submittedName>
</protein>
<sequence length="149" mass="16514">MCLAEDTTGDERHVRDADDEAFVKLRVLVETWVEGVRTEAGLPALSASMYRRRRAADHLDIALEFAQRRKAGLEDDELCWSVLDAMDAEVIGSCAYCGCNFSVVAVVDMPEVGIVCGVCGRRARVHDPAPLVPDPPADAEERWKGWLPW</sequence>
<evidence type="ECO:0000313" key="2">
    <source>
        <dbReference type="Proteomes" id="UP000275267"/>
    </source>
</evidence>
<keyword evidence="2" id="KW-1185">Reference proteome</keyword>
<dbReference type="EMBL" id="PQIB02000002">
    <property type="protein sequence ID" value="RLN32944.1"/>
    <property type="molecule type" value="Genomic_DNA"/>
</dbReference>
<name>A0A3L6T3V4_PANMI</name>
<dbReference type="OrthoDB" id="672942at2759"/>
<evidence type="ECO:0000313" key="1">
    <source>
        <dbReference type="EMBL" id="RLN32944.1"/>
    </source>
</evidence>
<reference evidence="2" key="1">
    <citation type="journal article" date="2019" name="Nat. Commun.">
        <title>The genome of broomcorn millet.</title>
        <authorList>
            <person name="Zou C."/>
            <person name="Miki D."/>
            <person name="Li D."/>
            <person name="Tang Q."/>
            <person name="Xiao L."/>
            <person name="Rajput S."/>
            <person name="Deng P."/>
            <person name="Jia W."/>
            <person name="Huang R."/>
            <person name="Zhang M."/>
            <person name="Sun Y."/>
            <person name="Hu J."/>
            <person name="Fu X."/>
            <person name="Schnable P.S."/>
            <person name="Li F."/>
            <person name="Zhang H."/>
            <person name="Feng B."/>
            <person name="Zhu X."/>
            <person name="Liu R."/>
            <person name="Schnable J.C."/>
            <person name="Zhu J.-K."/>
            <person name="Zhang H."/>
        </authorList>
    </citation>
    <scope>NUCLEOTIDE SEQUENCE [LARGE SCALE GENOMIC DNA]</scope>
</reference>
<accession>A0A3L6T3V4</accession>
<comment type="caution">
    <text evidence="1">The sequence shown here is derived from an EMBL/GenBank/DDBJ whole genome shotgun (WGS) entry which is preliminary data.</text>
</comment>